<evidence type="ECO:0000259" key="1">
    <source>
        <dbReference type="PROSITE" id="PS50822"/>
    </source>
</evidence>
<evidence type="ECO:0000313" key="3">
    <source>
        <dbReference type="Proteomes" id="UP001140513"/>
    </source>
</evidence>
<dbReference type="SMART" id="SM00950">
    <property type="entry name" value="Piwi"/>
    <property type="match status" value="1"/>
</dbReference>
<dbReference type="PROSITE" id="PS50822">
    <property type="entry name" value="PIWI"/>
    <property type="match status" value="1"/>
</dbReference>
<gene>
    <name evidence="2" type="ORF">N0V89_006782</name>
</gene>
<keyword evidence="3" id="KW-1185">Reference proteome</keyword>
<dbReference type="OrthoDB" id="10252740at2759"/>
<dbReference type="Proteomes" id="UP001140513">
    <property type="component" value="Unassembled WGS sequence"/>
</dbReference>
<dbReference type="EMBL" id="JAPEUX010000005">
    <property type="protein sequence ID" value="KAJ4351440.1"/>
    <property type="molecule type" value="Genomic_DNA"/>
</dbReference>
<name>A0A9W8XK80_9PLEO</name>
<feature type="domain" description="Piwi" evidence="1">
    <location>
        <begin position="69"/>
        <end position="175"/>
    </location>
</feature>
<organism evidence="2 3">
    <name type="scientific">Didymosphaeria variabile</name>
    <dbReference type="NCBI Taxonomy" id="1932322"/>
    <lineage>
        <taxon>Eukaryota</taxon>
        <taxon>Fungi</taxon>
        <taxon>Dikarya</taxon>
        <taxon>Ascomycota</taxon>
        <taxon>Pezizomycotina</taxon>
        <taxon>Dothideomycetes</taxon>
        <taxon>Pleosporomycetidae</taxon>
        <taxon>Pleosporales</taxon>
        <taxon>Massarineae</taxon>
        <taxon>Didymosphaeriaceae</taxon>
        <taxon>Didymosphaeria</taxon>
    </lineage>
</organism>
<dbReference type="SUPFAM" id="SSF53098">
    <property type="entry name" value="Ribonuclease H-like"/>
    <property type="match status" value="1"/>
</dbReference>
<dbReference type="RefSeq" id="XP_056069796.1">
    <property type="nucleotide sequence ID" value="XM_056215549.1"/>
</dbReference>
<dbReference type="GO" id="GO:0003676">
    <property type="term" value="F:nucleic acid binding"/>
    <property type="evidence" value="ECO:0007669"/>
    <property type="project" value="InterPro"/>
</dbReference>
<reference evidence="2" key="1">
    <citation type="submission" date="2022-10" db="EMBL/GenBank/DDBJ databases">
        <title>Tapping the CABI collections for fungal endophytes: first genome assemblies for Collariella, Neodidymelliopsis, Ascochyta clinopodiicola, Didymella pomorum, Didymosphaeria variabile, Neocosmospora piperis and Neocucurbitaria cava.</title>
        <authorList>
            <person name="Hill R."/>
        </authorList>
    </citation>
    <scope>NUCLEOTIDE SEQUENCE</scope>
    <source>
        <strain evidence="2">IMI 356815</strain>
    </source>
</reference>
<evidence type="ECO:0000313" key="2">
    <source>
        <dbReference type="EMBL" id="KAJ4351440.1"/>
    </source>
</evidence>
<dbReference type="AlphaFoldDB" id="A0A9W8XK80"/>
<dbReference type="PANTHER" id="PTHR22891">
    <property type="entry name" value="EUKARYOTIC TRANSLATION INITIATION FACTOR 2C"/>
    <property type="match status" value="1"/>
</dbReference>
<proteinExistence type="predicted"/>
<comment type="caution">
    <text evidence="2">The sequence shown here is derived from an EMBL/GenBank/DDBJ whole genome shotgun (WGS) entry which is preliminary data.</text>
</comment>
<dbReference type="InterPro" id="IPR003165">
    <property type="entry name" value="Piwi"/>
</dbReference>
<protein>
    <recommendedName>
        <fullName evidence="1">Piwi domain-containing protein</fullName>
    </recommendedName>
</protein>
<dbReference type="Gene3D" id="3.30.420.10">
    <property type="entry name" value="Ribonuclease H-like superfamily/Ribonuclease H"/>
    <property type="match status" value="1"/>
</dbReference>
<dbReference type="InterPro" id="IPR012337">
    <property type="entry name" value="RNaseH-like_sf"/>
</dbReference>
<accession>A0A9W8XK80</accession>
<dbReference type="GeneID" id="80910312"/>
<sequence>MVLRLKYHGIQTARAGDIETGSITQFEQFLRTHSGQHDAILVALAKPDYDTHATTKRLADLYYGANWMEDMRDMVLERLRAYRSTSSKFPSAVLFYRDGISESMFEECENREIQAIRDAFNAFGKEHNHPNLKIKLTFVVVGKRHSTRFYPRDRQFTTRNGNLKPGLLVDEVITSYIADRLCDRGRHYLRLWEHSKNFDLPRNDPKTGQSWNEDGIKRWRREMALRLARGEPLSPTNNEPV</sequence>
<dbReference type="Pfam" id="PF02171">
    <property type="entry name" value="Piwi"/>
    <property type="match status" value="1"/>
</dbReference>
<dbReference type="InterPro" id="IPR036397">
    <property type="entry name" value="RNaseH_sf"/>
</dbReference>